<dbReference type="Pfam" id="PF00003">
    <property type="entry name" value="7tm_3"/>
    <property type="match status" value="1"/>
</dbReference>
<feature type="transmembrane region" description="Helical" evidence="11">
    <location>
        <begin position="614"/>
        <end position="634"/>
    </location>
</feature>
<feature type="transmembrane region" description="Helical" evidence="11">
    <location>
        <begin position="575"/>
        <end position="598"/>
    </location>
</feature>
<dbReference type="PRINTS" id="PR00593">
    <property type="entry name" value="MTABOTROPICR"/>
</dbReference>
<evidence type="ECO:0000256" key="1">
    <source>
        <dbReference type="ARBA" id="ARBA00004651"/>
    </source>
</evidence>
<accession>A0ABY7F2F8</accession>
<comment type="subcellular location">
    <subcellularLocation>
        <location evidence="1">Cell membrane</location>
        <topology evidence="1">Multi-pass membrane protein</topology>
    </subcellularLocation>
</comment>
<feature type="chain" id="PRO_5047076747" evidence="12">
    <location>
        <begin position="23"/>
        <end position="1026"/>
    </location>
</feature>
<keyword evidence="6" id="KW-0297">G-protein coupled receptor</keyword>
<protein>
    <submittedName>
        <fullName evidence="14">GRM-like protein</fullName>
    </submittedName>
</protein>
<reference evidence="14" key="1">
    <citation type="submission" date="2022-11" db="EMBL/GenBank/DDBJ databases">
        <title>Centuries of genome instability and evolution in soft-shell clam transmissible cancer (bioRxiv).</title>
        <authorList>
            <person name="Hart S.F.M."/>
            <person name="Yonemitsu M.A."/>
            <person name="Giersch R.M."/>
            <person name="Beal B.F."/>
            <person name="Arriagada G."/>
            <person name="Davis B.W."/>
            <person name="Ostrander E.A."/>
            <person name="Goff S.P."/>
            <person name="Metzger M.J."/>
        </authorList>
    </citation>
    <scope>NUCLEOTIDE SEQUENCE</scope>
    <source>
        <strain evidence="14">MELC-2E11</strain>
        <tissue evidence="14">Siphon/mantle</tissue>
    </source>
</reference>
<evidence type="ECO:0000256" key="4">
    <source>
        <dbReference type="ARBA" id="ARBA00022692"/>
    </source>
</evidence>
<dbReference type="InterPro" id="IPR001828">
    <property type="entry name" value="ANF_lig-bd_rcpt"/>
</dbReference>
<evidence type="ECO:0000256" key="12">
    <source>
        <dbReference type="SAM" id="SignalP"/>
    </source>
</evidence>
<keyword evidence="15" id="KW-1185">Reference proteome</keyword>
<dbReference type="InterPro" id="IPR011500">
    <property type="entry name" value="GPCR_3_9-Cys_dom"/>
</dbReference>
<evidence type="ECO:0000256" key="9">
    <source>
        <dbReference type="ARBA" id="ARBA00023180"/>
    </source>
</evidence>
<evidence type="ECO:0000256" key="10">
    <source>
        <dbReference type="ARBA" id="ARBA00023224"/>
    </source>
</evidence>
<dbReference type="Gene3D" id="2.10.50.30">
    <property type="entry name" value="GPCR, family 3, nine cysteines domain"/>
    <property type="match status" value="1"/>
</dbReference>
<keyword evidence="10" id="KW-0807">Transducer</keyword>
<proteinExistence type="inferred from homology"/>
<evidence type="ECO:0000256" key="6">
    <source>
        <dbReference type="ARBA" id="ARBA00023040"/>
    </source>
</evidence>
<dbReference type="InterPro" id="IPR000337">
    <property type="entry name" value="GPCR_3"/>
</dbReference>
<feature type="signal peptide" evidence="12">
    <location>
        <begin position="1"/>
        <end position="22"/>
    </location>
</feature>
<evidence type="ECO:0000256" key="2">
    <source>
        <dbReference type="ARBA" id="ARBA00007242"/>
    </source>
</evidence>
<evidence type="ECO:0000256" key="7">
    <source>
        <dbReference type="ARBA" id="ARBA00023136"/>
    </source>
</evidence>
<dbReference type="PANTHER" id="PTHR24060">
    <property type="entry name" value="METABOTROPIC GLUTAMATE RECEPTOR"/>
    <property type="match status" value="1"/>
</dbReference>
<dbReference type="Proteomes" id="UP001164746">
    <property type="component" value="Chromosome 9"/>
</dbReference>
<evidence type="ECO:0000256" key="3">
    <source>
        <dbReference type="ARBA" id="ARBA00022475"/>
    </source>
</evidence>
<keyword evidence="7 11" id="KW-0472">Membrane</keyword>
<sequence length="1026" mass="116201">MAILWKILVAATCVTLFTRCLSQQTNNQKVDIRGDFLIGALFPIHNLHEGGTCGDVIQDQSGIQNLEALLFALNKVNTEILKWKNFKLGTLAYDTCYSDTEALRRAQQYVTFRTYTLGLESMFKCTDDSTPRLKTEGKLIGVVGAATSGVSIQLATFFRLFKIPQISYGATSTELSDTSRYDFFLRTVPSDRHQALAIVQILTLTVFLYCGFDRRMEWTYVTVIYEDTSYGVMGYGEIEKYAQQNDICIAQAYKVKRFIDSEDINRAEIEDVVKSLLVHNNTEGNVTSDLNLKNRFRWVGSDAWTGRTVRSSQVAEGAIGVQPKIVKVPDFDKYFLGLRPDSHKQDPWFREYWDQVFNCSTQANETIDTGKKHTPHLARTCTYNRNLNTYAVMDAVYAFAYALKAWHEGVCGTIDNTICYQLQEAKAEDLMTKGYLKNVSFDDPAGFRFKFHNSSGPARYSIMQYIHNKTTNTYKWEEVGDIDENRRRFKKNIRWLKDISSLYRPSVCSRPCVAGQATHTLPNRKCCWTCHTCPEYQYLNTYNQSCLDCPPGKQTNQSKTGCSDIPEDTIDMSHVVAIVAIIMSCLGAIITCLIAALFHWQRETPLIMASGKELSFVLLFGVLMSYLSTFAFVAYPTPVSCGTTRFMLGMSYTVCYAAILVKTNRIYRVFNIHTSKPKKVKYISAKSQLLITSAIVSVELAALVTWLISDRPAVIHEHPTRADNVRVCEDAKDFTYLGALVYPFLLMIVCIYYAFKTRKTPDGFNETRYITFGSYSFCVLWIAFISIYFSVTDNTIRIVALCFSSFINATVTLITLFITKVYVVLFRPQKNTRENVMSRRRTQSYETVSINNLSNLSRMASAVSTWHSVHPNTGSDNSSIMNGQPPQCFGTALSVSALSVNILNQSNNSLYSDRSTKSAPPVHRPFTEDEVTQFAARNSTDLGDERLQQFLENSIDSHSDIDEEADTGNGISTGVPRRSLRTFRSRRKQRRTVKRTRSMDAAHLPNIMVTCPSQEDNSKMVRVIHL</sequence>
<dbReference type="PROSITE" id="PS50259">
    <property type="entry name" value="G_PROTEIN_RECEP_F3_4"/>
    <property type="match status" value="1"/>
</dbReference>
<dbReference type="InterPro" id="IPR050726">
    <property type="entry name" value="mGluR"/>
</dbReference>
<dbReference type="Pfam" id="PF01094">
    <property type="entry name" value="ANF_receptor"/>
    <property type="match status" value="1"/>
</dbReference>
<dbReference type="InterPro" id="IPR038550">
    <property type="entry name" value="GPCR_3_9-Cys_sf"/>
</dbReference>
<feature type="transmembrane region" description="Helical" evidence="11">
    <location>
        <begin position="688"/>
        <end position="708"/>
    </location>
</feature>
<dbReference type="Pfam" id="PF07562">
    <property type="entry name" value="NCD3G"/>
    <property type="match status" value="1"/>
</dbReference>
<evidence type="ECO:0000259" key="13">
    <source>
        <dbReference type="PROSITE" id="PS50259"/>
    </source>
</evidence>
<keyword evidence="5 11" id="KW-1133">Transmembrane helix</keyword>
<gene>
    <name evidence="14" type="ORF">MAR_005064</name>
</gene>
<evidence type="ECO:0000313" key="15">
    <source>
        <dbReference type="Proteomes" id="UP001164746"/>
    </source>
</evidence>
<keyword evidence="3" id="KW-1003">Cell membrane</keyword>
<feature type="domain" description="G-protein coupled receptors family 3 profile" evidence="13">
    <location>
        <begin position="576"/>
        <end position="840"/>
    </location>
</feature>
<dbReference type="Gene3D" id="3.40.50.2300">
    <property type="match status" value="2"/>
</dbReference>
<dbReference type="InterPro" id="IPR017978">
    <property type="entry name" value="GPCR_3_C"/>
</dbReference>
<evidence type="ECO:0000313" key="14">
    <source>
        <dbReference type="EMBL" id="WAR14959.1"/>
    </source>
</evidence>
<comment type="similarity">
    <text evidence="2">Belongs to the G-protein coupled receptor 3 family.</text>
</comment>
<evidence type="ECO:0000256" key="11">
    <source>
        <dbReference type="SAM" id="Phobius"/>
    </source>
</evidence>
<keyword evidence="12" id="KW-0732">Signal</keyword>
<keyword evidence="4 11" id="KW-0812">Transmembrane</keyword>
<feature type="transmembrane region" description="Helical" evidence="11">
    <location>
        <begin position="646"/>
        <end position="667"/>
    </location>
</feature>
<dbReference type="InterPro" id="IPR000162">
    <property type="entry name" value="GPCR_3_mtglu_rcpt"/>
</dbReference>
<keyword evidence="8" id="KW-0675">Receptor</keyword>
<dbReference type="InterPro" id="IPR028082">
    <property type="entry name" value="Peripla_BP_I"/>
</dbReference>
<evidence type="ECO:0000256" key="5">
    <source>
        <dbReference type="ARBA" id="ARBA00022989"/>
    </source>
</evidence>
<dbReference type="EMBL" id="CP111020">
    <property type="protein sequence ID" value="WAR14959.1"/>
    <property type="molecule type" value="Genomic_DNA"/>
</dbReference>
<evidence type="ECO:0000256" key="8">
    <source>
        <dbReference type="ARBA" id="ARBA00023170"/>
    </source>
</evidence>
<organism evidence="14 15">
    <name type="scientific">Mya arenaria</name>
    <name type="common">Soft-shell clam</name>
    <dbReference type="NCBI Taxonomy" id="6604"/>
    <lineage>
        <taxon>Eukaryota</taxon>
        <taxon>Metazoa</taxon>
        <taxon>Spiralia</taxon>
        <taxon>Lophotrochozoa</taxon>
        <taxon>Mollusca</taxon>
        <taxon>Bivalvia</taxon>
        <taxon>Autobranchia</taxon>
        <taxon>Heteroconchia</taxon>
        <taxon>Euheterodonta</taxon>
        <taxon>Imparidentia</taxon>
        <taxon>Neoheterodontei</taxon>
        <taxon>Myida</taxon>
        <taxon>Myoidea</taxon>
        <taxon>Myidae</taxon>
        <taxon>Mya</taxon>
    </lineage>
</organism>
<name>A0ABY7F2F8_MYAAR</name>
<dbReference type="PRINTS" id="PR00248">
    <property type="entry name" value="GPCRMGR"/>
</dbReference>
<dbReference type="SUPFAM" id="SSF53822">
    <property type="entry name" value="Periplasmic binding protein-like I"/>
    <property type="match status" value="1"/>
</dbReference>
<feature type="transmembrane region" description="Helical" evidence="11">
    <location>
        <begin position="795"/>
        <end position="823"/>
    </location>
</feature>
<feature type="transmembrane region" description="Helical" evidence="11">
    <location>
        <begin position="767"/>
        <end position="789"/>
    </location>
</feature>
<feature type="transmembrane region" description="Helical" evidence="11">
    <location>
        <begin position="734"/>
        <end position="755"/>
    </location>
</feature>
<dbReference type="CDD" id="cd15045">
    <property type="entry name" value="7tmC_mGluRs"/>
    <property type="match status" value="1"/>
</dbReference>
<keyword evidence="9" id="KW-0325">Glycoprotein</keyword>